<keyword evidence="7 14" id="KW-0378">Hydrolase</keyword>
<dbReference type="Gene3D" id="3.20.20.80">
    <property type="entry name" value="Glycosidases"/>
    <property type="match status" value="1"/>
</dbReference>
<evidence type="ECO:0000256" key="2">
    <source>
        <dbReference type="ARBA" id="ARBA00005199"/>
    </source>
</evidence>
<evidence type="ECO:0000313" key="20">
    <source>
        <dbReference type="Proteomes" id="UP001336250"/>
    </source>
</evidence>
<gene>
    <name evidence="19" type="primary">treZ</name>
    <name evidence="19" type="ORF">V4F39_00495</name>
</gene>
<evidence type="ECO:0000256" key="6">
    <source>
        <dbReference type="ARBA" id="ARBA00022490"/>
    </source>
</evidence>
<feature type="domain" description="Glycosyl hydrolase family 13 catalytic" evidence="18">
    <location>
        <begin position="121"/>
        <end position="468"/>
    </location>
</feature>
<dbReference type="GO" id="GO:0005737">
    <property type="term" value="C:cytoplasm"/>
    <property type="evidence" value="ECO:0007669"/>
    <property type="project" value="UniProtKB-SubCell"/>
</dbReference>
<dbReference type="GO" id="GO:0033942">
    <property type="term" value="F:4-alpha-D-(1-&gt;4)-alpha-D-glucanotrehalose trehalohydrolase activity"/>
    <property type="evidence" value="ECO:0007669"/>
    <property type="project" value="UniProtKB-EC"/>
</dbReference>
<dbReference type="PANTHER" id="PTHR43651:SF11">
    <property type="entry name" value="MALTO-OLIGOSYLTREHALOSE TREHALOHYDROLASE"/>
    <property type="match status" value="1"/>
</dbReference>
<keyword evidence="6" id="KW-0963">Cytoplasm</keyword>
<dbReference type="Gene3D" id="2.60.40.10">
    <property type="entry name" value="Immunoglobulins"/>
    <property type="match status" value="1"/>
</dbReference>
<evidence type="ECO:0000256" key="3">
    <source>
        <dbReference type="ARBA" id="ARBA00008061"/>
    </source>
</evidence>
<organism evidence="19 20">
    <name type="scientific">Aquincola agrisoli</name>
    <dbReference type="NCBI Taxonomy" id="3119538"/>
    <lineage>
        <taxon>Bacteria</taxon>
        <taxon>Pseudomonadati</taxon>
        <taxon>Pseudomonadota</taxon>
        <taxon>Betaproteobacteria</taxon>
        <taxon>Burkholderiales</taxon>
        <taxon>Sphaerotilaceae</taxon>
        <taxon>Aquincola</taxon>
    </lineage>
</organism>
<feature type="binding site" evidence="16">
    <location>
        <begin position="401"/>
        <end position="406"/>
    </location>
    <ligand>
        <name>substrate</name>
    </ligand>
</feature>
<feature type="active site" description="Proton donor" evidence="15">
    <location>
        <position position="304"/>
    </location>
</feature>
<protein>
    <recommendedName>
        <fullName evidence="5 13">Malto-oligosyltrehalose trehalohydrolase</fullName>
        <shortName evidence="14">MTHase</shortName>
        <ecNumber evidence="4 13">3.2.1.141</ecNumber>
    </recommendedName>
    <alternativeName>
        <fullName evidence="11 14">4-alpha-D-((1-&gt;4)-alpha-D-glucano)trehalose trehalohydrolase</fullName>
    </alternativeName>
    <alternativeName>
        <fullName evidence="10 14">Maltooligosyl trehalose trehalohydrolase</fullName>
    </alternativeName>
</protein>
<comment type="catalytic activity">
    <reaction evidence="12 14">
        <text>hydrolysis of (1-&gt;4)-alpha-D-glucosidic linkage in 4-alpha-D-[(1-&gt;4)-alpha-D-glucanosyl]n trehalose to yield trehalose and (1-&gt;4)-alpha-D-glucan.</text>
        <dbReference type="EC" id="3.2.1.141"/>
    </reaction>
</comment>
<dbReference type="InterPro" id="IPR012768">
    <property type="entry name" value="Trehalose_TreZ"/>
</dbReference>
<dbReference type="Pfam" id="PF00128">
    <property type="entry name" value="Alpha-amylase"/>
    <property type="match status" value="1"/>
</dbReference>
<dbReference type="Gene3D" id="1.10.10.760">
    <property type="entry name" value="E-set domains of sugar-utilizing enzymes"/>
    <property type="match status" value="1"/>
</dbReference>
<keyword evidence="9 14" id="KW-0326">Glycosidase</keyword>
<accession>A0AAW9Q4F4</accession>
<dbReference type="SUPFAM" id="SSF81296">
    <property type="entry name" value="E set domains"/>
    <property type="match status" value="1"/>
</dbReference>
<evidence type="ECO:0000256" key="10">
    <source>
        <dbReference type="ARBA" id="ARBA00032057"/>
    </source>
</evidence>
<evidence type="ECO:0000256" key="12">
    <source>
        <dbReference type="ARBA" id="ARBA00034013"/>
    </source>
</evidence>
<dbReference type="EMBL" id="JAZIBG010000003">
    <property type="protein sequence ID" value="MEF7612366.1"/>
    <property type="molecule type" value="Genomic_DNA"/>
</dbReference>
<evidence type="ECO:0000256" key="14">
    <source>
        <dbReference type="PIRNR" id="PIRNR006337"/>
    </source>
</evidence>
<comment type="caution">
    <text evidence="19">The sequence shown here is derived from an EMBL/GenBank/DDBJ whole genome shotgun (WGS) entry which is preliminary data.</text>
</comment>
<dbReference type="EC" id="3.2.1.141" evidence="4 13"/>
<reference evidence="19 20" key="1">
    <citation type="submission" date="2024-02" db="EMBL/GenBank/DDBJ databases">
        <title>Genome sequence of Aquincola sp. MAHUQ-54.</title>
        <authorList>
            <person name="Huq M.A."/>
        </authorList>
    </citation>
    <scope>NUCLEOTIDE SEQUENCE [LARGE SCALE GENOMIC DNA]</scope>
    <source>
        <strain evidence="19 20">MAHUQ-54</strain>
    </source>
</reference>
<dbReference type="InterPro" id="IPR013783">
    <property type="entry name" value="Ig-like_fold"/>
</dbReference>
<evidence type="ECO:0000256" key="8">
    <source>
        <dbReference type="ARBA" id="ARBA00023277"/>
    </source>
</evidence>
<sequence>MDDLASFRFGALPLGDATRFGLWAPGCREAGLEIVGAQGEVLASHCLQPAPGGWHQATVAGAGHGTRYRFRVREDLAVPDPASRFNPLGVHGPSEVVDPGHHAWRHPDWAGRPWHEAVVYELHVGTFTPDGTLAAAAARLPALQALGITAVELMPLAAFPGRRGWGYDGVLPFAVHAPYGTPEDLKAFVDTAHGLGLMVLLDVVYNHFGPDGNYLGVYCPPFVNPAHHTPWGAAINLDGPQCEAVRRYFVENALYWVQTCRLDGLRLDAVHALFDGSATHLVEEIAAALRDGPGRERHVHLVLENERNAARLLARDRAAGGGAGLAQWNDDWHHAAHVVASGETDGYYADYADEPVAQLARALAEGFIYQGQPSAFAGGAARGEPSAHLPPTAFVAFLQNHDQIGNRALGQRLDAVAPAARVEALLGCLLLSPQVPMLFMGEEFAATSPFLYFCDHEGALAQAVTSGRREEFARFAAFADPAARQAIPDPNAAATFSESTLRWAEGHRAAGQHRLAFVTRLLALRREHLLPLLPQMHRGGRWQAQGEGLSVAWAAADGTCWRLRAHFGDGAGEWPVGAHEHAVFELAATLGDGRCRFHGPGVLATLEPAVRAAGE</sequence>
<evidence type="ECO:0000256" key="4">
    <source>
        <dbReference type="ARBA" id="ARBA00012268"/>
    </source>
</evidence>
<evidence type="ECO:0000256" key="5">
    <source>
        <dbReference type="ARBA" id="ARBA00015938"/>
    </source>
</evidence>
<dbReference type="PANTHER" id="PTHR43651">
    <property type="entry name" value="1,4-ALPHA-GLUCAN-BRANCHING ENZYME"/>
    <property type="match status" value="1"/>
</dbReference>
<dbReference type="InterPro" id="IPR017853">
    <property type="entry name" value="GH"/>
</dbReference>
<dbReference type="PIRSF" id="PIRSF006337">
    <property type="entry name" value="Trehalose_TreZ"/>
    <property type="match status" value="1"/>
</dbReference>
<evidence type="ECO:0000256" key="11">
    <source>
        <dbReference type="ARBA" id="ARBA00033284"/>
    </source>
</evidence>
<evidence type="ECO:0000256" key="17">
    <source>
        <dbReference type="PIRSR" id="PIRSR006337-3"/>
    </source>
</evidence>
<evidence type="ECO:0000256" key="9">
    <source>
        <dbReference type="ARBA" id="ARBA00023295"/>
    </source>
</evidence>
<dbReference type="AlphaFoldDB" id="A0AAW9Q4F4"/>
<dbReference type="NCBIfam" id="TIGR02402">
    <property type="entry name" value="trehalose_TreZ"/>
    <property type="match status" value="1"/>
</dbReference>
<proteinExistence type="inferred from homology"/>
<evidence type="ECO:0000256" key="16">
    <source>
        <dbReference type="PIRSR" id="PIRSR006337-2"/>
    </source>
</evidence>
<evidence type="ECO:0000313" key="19">
    <source>
        <dbReference type="EMBL" id="MEF7612366.1"/>
    </source>
</evidence>
<dbReference type="InterPro" id="IPR006047">
    <property type="entry name" value="GH13_cat_dom"/>
</dbReference>
<dbReference type="InterPro" id="IPR014756">
    <property type="entry name" value="Ig_E-set"/>
</dbReference>
<keyword evidence="8" id="KW-0119">Carbohydrate metabolism</keyword>
<feature type="site" description="Transition state stabilizer" evidence="17">
    <location>
        <position position="402"/>
    </location>
</feature>
<feature type="binding site" evidence="16">
    <location>
        <begin position="330"/>
        <end position="334"/>
    </location>
    <ligand>
        <name>substrate</name>
    </ligand>
</feature>
<comment type="similarity">
    <text evidence="3 14">Belongs to the glycosyl hydrolase 13 family.</text>
</comment>
<evidence type="ECO:0000256" key="15">
    <source>
        <dbReference type="PIRSR" id="PIRSR006337-1"/>
    </source>
</evidence>
<dbReference type="SMART" id="SM00642">
    <property type="entry name" value="Aamy"/>
    <property type="match status" value="1"/>
</dbReference>
<comment type="subcellular location">
    <subcellularLocation>
        <location evidence="1 15">Cytoplasm</location>
    </subcellularLocation>
</comment>
<evidence type="ECO:0000256" key="1">
    <source>
        <dbReference type="ARBA" id="ARBA00004496"/>
    </source>
</evidence>
<comment type="pathway">
    <text evidence="2 14">Glycan biosynthesis; trehalose biosynthesis.</text>
</comment>
<dbReference type="SUPFAM" id="SSF51445">
    <property type="entry name" value="(Trans)glycosidases"/>
    <property type="match status" value="1"/>
</dbReference>
<keyword evidence="20" id="KW-1185">Reference proteome</keyword>
<name>A0AAW9Q4F4_9BURK</name>
<dbReference type="GO" id="GO:0005992">
    <property type="term" value="P:trehalose biosynthetic process"/>
    <property type="evidence" value="ECO:0007669"/>
    <property type="project" value="UniProtKB-UniRule"/>
</dbReference>
<feature type="active site" description="Nucleophile" evidence="15">
    <location>
        <position position="268"/>
    </location>
</feature>
<dbReference type="RefSeq" id="WP_332287266.1">
    <property type="nucleotide sequence ID" value="NZ_JAZIBG010000003.1"/>
</dbReference>
<dbReference type="CDD" id="cd02853">
    <property type="entry name" value="E_set_MTHase_like_N"/>
    <property type="match status" value="1"/>
</dbReference>
<evidence type="ECO:0000256" key="13">
    <source>
        <dbReference type="NCBIfam" id="TIGR02402"/>
    </source>
</evidence>
<dbReference type="CDD" id="cd11325">
    <property type="entry name" value="AmyAc_GTHase"/>
    <property type="match status" value="1"/>
</dbReference>
<evidence type="ECO:0000259" key="18">
    <source>
        <dbReference type="SMART" id="SM00642"/>
    </source>
</evidence>
<dbReference type="InterPro" id="IPR044901">
    <property type="entry name" value="Trehalose_TreZ_E-set_sf"/>
</dbReference>
<dbReference type="Proteomes" id="UP001336250">
    <property type="component" value="Unassembled WGS sequence"/>
</dbReference>
<evidence type="ECO:0000256" key="7">
    <source>
        <dbReference type="ARBA" id="ARBA00022801"/>
    </source>
</evidence>
<feature type="binding site" evidence="16">
    <location>
        <begin position="266"/>
        <end position="271"/>
    </location>
    <ligand>
        <name>substrate</name>
    </ligand>
</feature>